<dbReference type="EMBL" id="JACNIG010000252">
    <property type="protein sequence ID" value="MBC8432883.1"/>
    <property type="molecule type" value="Genomic_DNA"/>
</dbReference>
<name>A0A8J6NUV6_9BACT</name>
<organism evidence="1 2">
    <name type="scientific">Candidatus Desulfatibia vada</name>
    <dbReference type="NCBI Taxonomy" id="2841696"/>
    <lineage>
        <taxon>Bacteria</taxon>
        <taxon>Pseudomonadati</taxon>
        <taxon>Thermodesulfobacteriota</taxon>
        <taxon>Desulfobacteria</taxon>
        <taxon>Desulfobacterales</taxon>
        <taxon>Desulfobacterales incertae sedis</taxon>
        <taxon>Candidatus Desulfatibia</taxon>
    </lineage>
</organism>
<comment type="caution">
    <text evidence="1">The sequence shown here is derived from an EMBL/GenBank/DDBJ whole genome shotgun (WGS) entry which is preliminary data.</text>
</comment>
<evidence type="ECO:0000313" key="1">
    <source>
        <dbReference type="EMBL" id="MBC8432883.1"/>
    </source>
</evidence>
<protein>
    <submittedName>
        <fullName evidence="1">Uncharacterized protein</fullName>
    </submittedName>
</protein>
<proteinExistence type="predicted"/>
<gene>
    <name evidence="1" type="ORF">H8D96_13315</name>
</gene>
<accession>A0A8J6NUV6</accession>
<evidence type="ECO:0000313" key="2">
    <source>
        <dbReference type="Proteomes" id="UP000605201"/>
    </source>
</evidence>
<reference evidence="1 2" key="1">
    <citation type="submission" date="2020-08" db="EMBL/GenBank/DDBJ databases">
        <title>Bridging the membrane lipid divide: bacteria of the FCB group superphylum have the potential to synthesize archaeal ether lipids.</title>
        <authorList>
            <person name="Villanueva L."/>
            <person name="Von Meijenfeldt F.A.B."/>
            <person name="Westbye A.B."/>
            <person name="Yadav S."/>
            <person name="Hopmans E.C."/>
            <person name="Dutilh B.E."/>
            <person name="Sinninghe Damste J.S."/>
        </authorList>
    </citation>
    <scope>NUCLEOTIDE SEQUENCE [LARGE SCALE GENOMIC DNA]</scope>
    <source>
        <strain evidence="1">NIOZ-UU17</strain>
    </source>
</reference>
<dbReference type="Proteomes" id="UP000605201">
    <property type="component" value="Unassembled WGS sequence"/>
</dbReference>
<dbReference type="AlphaFoldDB" id="A0A8J6NUV6"/>
<sequence>MKTSAAIITFAQSEKVKSGIIWVTQTLELLTGLSLAEQYGAERIIKMLTDMISHEIRVAKNLTKEALWDDVAKHLDMAQVMINSQMAPEAGFHLTQALTQVTSMAQRSMTVLKDEGLL</sequence>